<evidence type="ECO:0000256" key="6">
    <source>
        <dbReference type="PROSITE-ProRule" id="PRU00460"/>
    </source>
</evidence>
<sequence>MAVPFRVRVAVVLILYINFAEPAKELSQCYDELGNPKKCLCDFENPAFGLDVEATNTCGDDGPATFCIQSGASSSKSCFDCRQGDYPPSHLTDLQSYGNITWWQSGTMAEGLQYPNSVNLTLHLNKAYDITFVQIRFHSPRPDSFAIFKRTKTDGPWVPFQYYSADCRAVWGLEDRSYALGTDETAPLCTSEFSDISPLSGGSIAFATLEGRRSAIVDFDHSAALHEWVSATDIMIMLHRMNTFGDEHYGSEDVFRSYYYAISEIAIGARCKCNGHASKCDHITMPDGSPGRRCVCQHNTAGDDCERCADFYQDSKWKRATNNDAGECQPCNCNGFSTRCIFDEELWEKTGHGGHCIDCAENRDGPNCERCRDNYFLTEDGQCLPCYCNDIGSRSLQCNRGGKCDCKPGVTGDKCDTCAPDYYDFSSSGCKACNCLVAGSYGNQPSCDQTLGKCDCKQNVEGKECSSCKFGYFNLDEENAFGCTPCFCFGHSTVCESEPGYTKSFIESMFGRNSEKWTATERGLRSAKEVRYNAKSQDISVVSSGRDPAYFSAPDRFLGDQRASYNQEIQFKLKVGELGSDPATPSDIVLEGNNIVISQSIFGYGNPLPSTSDQVYKFVLHENPDFGWVPRLAAREFMSVLSNLTALKIRGTYAHKGVGFLDSFKMGTAVRGGAGKPANWIERCSCPEGYISQFCESCAPGYRHDPPGGGPFSVCIPCNCNNHTDSCDPDTGKCICQHNTGGNNCERCARGFYGNALAGTPNDCQPCPCPNQGACYQLHGHDTTVICLECPKGYTGARCDQCSDGFFGQIDPVTGTRTCTACECNSNVDVNAVNNCNRTTGECLKCIYNTAGFHCDQCLAGFFGDPLAPEKGDCKPCYCDPRGTEGGEDGGPFLCNQLTGQCQCKSNVTGAKCEVCKAGYFNIDSGKGCQPCNCNVTGSKGPGCDENGQCVCRTGVTGLQCDECERNQFGFSATGCQPCECDPFGSSDLQCNSTGHCPCLENVEGRHCDRCKENKYDRKSNCKDCPPCFNLVKDEVDRLRSNLRKLDAVLQKIIISPSSINDDNYQSKVEEVKERVEQLWYDAKRNVGDEALAEKLAGLKKMLDELNKSLDNISEDTEKAAIVVNDAKKNATEIEKTIQATKKDISDAKRYIDTEGRFALERARLRSQDTGQGNAQMSLIAHQARTIVKKQIKEAQETQEAAEKAVETCDEAYKLSLQVKEKQVNASRDLESLEEKITLVKTDVDSMNILANETLAKVNTAYQDVSSFAVEITNLQDPVVDASKLINDAELYREEALRLKGESNKIEENHLKDAAEVEVALWKSQSKLDDAEKLQQQLDALMAQADSARSRAIEAVKLGEKTFTDAQETLELLQHSDEQIQAGKEKAMAAIKTIPQIRTVLEEAKQKTDNAQEALADAESNAQKASAAALHAQNATAAEASEQTKRIRERAEKAKEDASKLKDEAESLGNHVQDTSLTLKDKSQRVDKFINFTREAKDKVASARTKADEVSREVDGAVGTLKKIVKDLEDLSDIDEDRLNLLEKRLQEIQRTFEDANFEEQVNILNNARILQDQQIKSYEEEMEKLKKEVDKVKAIHDALPDGCYNRPNLEQL</sequence>
<dbReference type="SMART" id="SM00136">
    <property type="entry name" value="LamNT"/>
    <property type="match status" value="1"/>
</dbReference>
<keyword evidence="14" id="KW-1185">Reference proteome</keyword>
<feature type="signal peptide" evidence="9">
    <location>
        <begin position="1"/>
        <end position="22"/>
    </location>
</feature>
<dbReference type="SUPFAM" id="SSF57196">
    <property type="entry name" value="EGF/Laminin"/>
    <property type="match status" value="9"/>
</dbReference>
<dbReference type="Pfam" id="PF00052">
    <property type="entry name" value="Laminin_B"/>
    <property type="match status" value="1"/>
</dbReference>
<feature type="domain" description="Laminin EGF-like" evidence="10">
    <location>
        <begin position="271"/>
        <end position="330"/>
    </location>
</feature>
<reference evidence="13 14" key="1">
    <citation type="submission" date="2023-09" db="EMBL/GenBank/DDBJ databases">
        <title>Nesidiocoris tenuis whole genome shotgun sequence.</title>
        <authorList>
            <person name="Shibata T."/>
            <person name="Shimoda M."/>
            <person name="Kobayashi T."/>
            <person name="Uehara T."/>
        </authorList>
    </citation>
    <scope>NUCLEOTIDE SEQUENCE [LARGE SCALE GENOMIC DNA]</scope>
    <source>
        <strain evidence="13 14">Japan</strain>
    </source>
</reference>
<dbReference type="PANTHER" id="PTHR10574:SF435">
    <property type="entry name" value="LAMININ SUBUNIT GAMMA-1"/>
    <property type="match status" value="1"/>
</dbReference>
<evidence type="ECO:0000259" key="12">
    <source>
        <dbReference type="PROSITE" id="PS51117"/>
    </source>
</evidence>
<dbReference type="PROSITE" id="PS01248">
    <property type="entry name" value="EGF_LAM_1"/>
    <property type="match status" value="5"/>
</dbReference>
<evidence type="ECO:0000256" key="1">
    <source>
        <dbReference type="ARBA" id="ARBA00022729"/>
    </source>
</evidence>
<dbReference type="SMART" id="SM00180">
    <property type="entry name" value="EGF_Lam"/>
    <property type="match status" value="10"/>
</dbReference>
<feature type="domain" description="Laminin N-terminal" evidence="12">
    <location>
        <begin position="35"/>
        <end position="270"/>
    </location>
</feature>
<dbReference type="PROSITE" id="PS50027">
    <property type="entry name" value="EGF_LAM_2"/>
    <property type="match status" value="8"/>
</dbReference>
<feature type="chain" id="PRO_5047434855" evidence="9">
    <location>
        <begin position="23"/>
        <end position="1613"/>
    </location>
</feature>
<feature type="disulfide bond" evidence="6">
    <location>
        <begin position="386"/>
        <end position="398"/>
    </location>
</feature>
<gene>
    <name evidence="13" type="ORF">NTJ_13043</name>
</gene>
<dbReference type="InterPro" id="IPR000742">
    <property type="entry name" value="EGF"/>
</dbReference>
<keyword evidence="3 6" id="KW-1015">Disulfide bond</keyword>
<keyword evidence="7" id="KW-0175">Coiled coil</keyword>
<dbReference type="InterPro" id="IPR050440">
    <property type="entry name" value="Laminin/Netrin_ECM"/>
</dbReference>
<feature type="domain" description="Laminin EGF-like" evidence="10">
    <location>
        <begin position="822"/>
        <end position="876"/>
    </location>
</feature>
<dbReference type="Gene3D" id="2.10.25.10">
    <property type="entry name" value="Laminin"/>
    <property type="match status" value="9"/>
</dbReference>
<feature type="disulfide bond" evidence="6">
    <location>
        <begin position="904"/>
        <end position="913"/>
    </location>
</feature>
<dbReference type="PROSITE" id="PS51115">
    <property type="entry name" value="LAMININ_IVA"/>
    <property type="match status" value="1"/>
</dbReference>
<evidence type="ECO:0000313" key="13">
    <source>
        <dbReference type="EMBL" id="BET00227.1"/>
    </source>
</evidence>
<dbReference type="Pfam" id="PF00053">
    <property type="entry name" value="EGF_laminin"/>
    <property type="match status" value="11"/>
</dbReference>
<dbReference type="CDD" id="cd06503">
    <property type="entry name" value="ATP-synt_Fo_b"/>
    <property type="match status" value="1"/>
</dbReference>
<evidence type="ECO:0000259" key="10">
    <source>
        <dbReference type="PROSITE" id="PS50027"/>
    </source>
</evidence>
<feature type="disulfide bond" evidence="6">
    <location>
        <begin position="296"/>
        <end position="305"/>
    </location>
</feature>
<evidence type="ECO:0000256" key="9">
    <source>
        <dbReference type="SAM" id="SignalP"/>
    </source>
</evidence>
<feature type="disulfide bond" evidence="6">
    <location>
        <begin position="736"/>
        <end position="745"/>
    </location>
</feature>
<feature type="disulfide bond" evidence="6">
    <location>
        <begin position="456"/>
        <end position="465"/>
    </location>
</feature>
<feature type="domain" description="Laminin EGF-like" evidence="10">
    <location>
        <begin position="718"/>
        <end position="766"/>
    </location>
</feature>
<feature type="compositionally biased region" description="Low complexity" evidence="8">
    <location>
        <begin position="1417"/>
        <end position="1440"/>
    </location>
</feature>
<evidence type="ECO:0000256" key="7">
    <source>
        <dbReference type="SAM" id="Coils"/>
    </source>
</evidence>
<dbReference type="PROSITE" id="PS51117">
    <property type="entry name" value="LAMININ_NTER"/>
    <property type="match status" value="1"/>
</dbReference>
<feature type="domain" description="Laminin IV type A" evidence="11">
    <location>
        <begin position="512"/>
        <end position="683"/>
    </location>
</feature>
<feature type="compositionally biased region" description="Basic and acidic residues" evidence="8">
    <location>
        <begin position="1442"/>
        <end position="1465"/>
    </location>
</feature>
<evidence type="ECO:0000259" key="11">
    <source>
        <dbReference type="PROSITE" id="PS51115"/>
    </source>
</evidence>
<dbReference type="Pfam" id="PF00055">
    <property type="entry name" value="Laminin_N"/>
    <property type="match status" value="1"/>
</dbReference>
<keyword evidence="4" id="KW-0325">Glycoprotein</keyword>
<feature type="disulfide bond" evidence="6">
    <location>
        <begin position="406"/>
        <end position="415"/>
    </location>
</feature>
<keyword evidence="2" id="KW-0677">Repeat</keyword>
<dbReference type="SMART" id="SM00281">
    <property type="entry name" value="LamB"/>
    <property type="match status" value="1"/>
</dbReference>
<name>A0ABN7B750_9HEMI</name>
<evidence type="ECO:0000313" key="14">
    <source>
        <dbReference type="Proteomes" id="UP001307889"/>
    </source>
</evidence>
<evidence type="ECO:0000256" key="2">
    <source>
        <dbReference type="ARBA" id="ARBA00022737"/>
    </source>
</evidence>
<feature type="coiled-coil region" evidence="7">
    <location>
        <begin position="1089"/>
        <end position="1144"/>
    </location>
</feature>
<feature type="disulfide bond" evidence="6">
    <location>
        <begin position="952"/>
        <end position="961"/>
    </location>
</feature>
<evidence type="ECO:0000256" key="8">
    <source>
        <dbReference type="SAM" id="MobiDB-lite"/>
    </source>
</evidence>
<feature type="disulfide bond" evidence="6">
    <location>
        <begin position="979"/>
        <end position="991"/>
    </location>
</feature>
<dbReference type="InterPro" id="IPR002049">
    <property type="entry name" value="LE_dom"/>
</dbReference>
<dbReference type="EMBL" id="AP028919">
    <property type="protein sequence ID" value="BET00227.1"/>
    <property type="molecule type" value="Genomic_DNA"/>
</dbReference>
<feature type="domain" description="Laminin EGF-like" evidence="10">
    <location>
        <begin position="386"/>
        <end position="432"/>
    </location>
</feature>
<dbReference type="Proteomes" id="UP001307889">
    <property type="component" value="Chromosome 11"/>
</dbReference>
<feature type="disulfide bond" evidence="6">
    <location>
        <begin position="932"/>
        <end position="944"/>
    </location>
</feature>
<comment type="caution">
    <text evidence="6">Lacks conserved residue(s) required for the propagation of feature annotation.</text>
</comment>
<proteinExistence type="predicted"/>
<evidence type="ECO:0000256" key="4">
    <source>
        <dbReference type="ARBA" id="ARBA00023180"/>
    </source>
</evidence>
<feature type="disulfide bond" evidence="6">
    <location>
        <begin position="999"/>
        <end position="1008"/>
    </location>
</feature>
<feature type="region of interest" description="Disordered" evidence="8">
    <location>
        <begin position="1411"/>
        <end position="1468"/>
    </location>
</feature>
<feature type="domain" description="Laminin EGF-like" evidence="10">
    <location>
        <begin position="979"/>
        <end position="1027"/>
    </location>
</feature>
<feature type="domain" description="Laminin EGF-like" evidence="10">
    <location>
        <begin position="932"/>
        <end position="978"/>
    </location>
</feature>
<keyword evidence="5 6" id="KW-0424">Laminin EGF-like domain</keyword>
<dbReference type="Gene3D" id="2.60.120.260">
    <property type="entry name" value="Galactose-binding domain-like"/>
    <property type="match status" value="1"/>
</dbReference>
<evidence type="ECO:0000256" key="5">
    <source>
        <dbReference type="ARBA" id="ARBA00023292"/>
    </source>
</evidence>
<feature type="coiled-coil region" evidence="7">
    <location>
        <begin position="1289"/>
        <end position="1351"/>
    </location>
</feature>
<dbReference type="PRINTS" id="PR00011">
    <property type="entry name" value="EGFLAMININ"/>
</dbReference>
<feature type="domain" description="Laminin EGF-like" evidence="10">
    <location>
        <begin position="877"/>
        <end position="931"/>
    </location>
</feature>
<organism evidence="13 14">
    <name type="scientific">Nesidiocoris tenuis</name>
    <dbReference type="NCBI Taxonomy" id="355587"/>
    <lineage>
        <taxon>Eukaryota</taxon>
        <taxon>Metazoa</taxon>
        <taxon>Ecdysozoa</taxon>
        <taxon>Arthropoda</taxon>
        <taxon>Hexapoda</taxon>
        <taxon>Insecta</taxon>
        <taxon>Pterygota</taxon>
        <taxon>Neoptera</taxon>
        <taxon>Paraneoptera</taxon>
        <taxon>Hemiptera</taxon>
        <taxon>Heteroptera</taxon>
        <taxon>Panheteroptera</taxon>
        <taxon>Cimicomorpha</taxon>
        <taxon>Miridae</taxon>
        <taxon>Dicyphina</taxon>
        <taxon>Nesidiocoris</taxon>
    </lineage>
</organism>
<feature type="disulfide bond" evidence="6">
    <location>
        <begin position="1011"/>
        <end position="1025"/>
    </location>
</feature>
<feature type="domain" description="Laminin EGF-like" evidence="10">
    <location>
        <begin position="433"/>
        <end position="485"/>
    </location>
</feature>
<dbReference type="SMART" id="SM00181">
    <property type="entry name" value="EGF"/>
    <property type="match status" value="4"/>
</dbReference>
<feature type="coiled-coil region" evidence="7">
    <location>
        <begin position="1185"/>
        <end position="1236"/>
    </location>
</feature>
<evidence type="ECO:0000256" key="3">
    <source>
        <dbReference type="ARBA" id="ARBA00023157"/>
    </source>
</evidence>
<protein>
    <submittedName>
        <fullName evidence="13">Laminin B (Domain IV)</fullName>
    </submittedName>
</protein>
<dbReference type="InterPro" id="IPR000034">
    <property type="entry name" value="Laminin_IV"/>
</dbReference>
<keyword evidence="1 9" id="KW-0732">Signal</keyword>
<dbReference type="PANTHER" id="PTHR10574">
    <property type="entry name" value="NETRIN/LAMININ-RELATED"/>
    <property type="match status" value="1"/>
</dbReference>
<feature type="disulfide bond" evidence="6">
    <location>
        <begin position="846"/>
        <end position="855"/>
    </location>
</feature>
<dbReference type="CDD" id="cd00055">
    <property type="entry name" value="EGF_Lam"/>
    <property type="match status" value="10"/>
</dbReference>
<dbReference type="InterPro" id="IPR008211">
    <property type="entry name" value="Laminin_N"/>
</dbReference>
<accession>A0ABN7B750</accession>